<gene>
    <name evidence="5" type="ORF">FJZ00_10270</name>
</gene>
<dbReference type="InterPro" id="IPR006059">
    <property type="entry name" value="SBP"/>
</dbReference>
<dbReference type="Proteomes" id="UP000703893">
    <property type="component" value="Unassembled WGS sequence"/>
</dbReference>
<keyword evidence="4" id="KW-0732">Signal</keyword>
<evidence type="ECO:0000256" key="4">
    <source>
        <dbReference type="ARBA" id="ARBA00022729"/>
    </source>
</evidence>
<sequence>LKPILAKFTKETGIPVELLHFPKDYAHKLRMVVAAGQVPDVMFMSNEALPGFADRDVFEDLGPRLDADPDLKRADFYPQVMTAMSWKDKLYGVPRDLSNLVVFYNKDLFDAAGVPYPEAGWTFDDFMRIAPKLSKRGEQWAIGFQPNPLVWTPYVWSMGGDIMDDKMSRATLCDPPALKALRFYVDLRNKHHFAPTDKESGNARMTQLFAQGKLAMFVYGRWAVPGYRKKITFNWDVAPFPAGPAGSIVDTDSSGWAIARATRKPDEAWKLVKYLASKRSIEAFTESGLIVPSRPDVAHSPAFLAGKPASSQVFLDAIPSGRPQRVPIAYDEIVWELIDNLGPAWTGEEPIEQTVQPLCKRITALLQEAR</sequence>
<dbReference type="PANTHER" id="PTHR43649">
    <property type="entry name" value="ARABINOSE-BINDING PROTEIN-RELATED"/>
    <property type="match status" value="1"/>
</dbReference>
<name>A0A937X732_9BACT</name>
<reference evidence="5 6" key="1">
    <citation type="submission" date="2019-03" db="EMBL/GenBank/DDBJ databases">
        <title>Lake Tanganyika Metagenome-Assembled Genomes (MAGs).</title>
        <authorList>
            <person name="Tran P."/>
        </authorList>
    </citation>
    <scope>NUCLEOTIDE SEQUENCE [LARGE SCALE GENOMIC DNA]</scope>
    <source>
        <strain evidence="5">K_DeepCast_65m_m2_236</strain>
    </source>
</reference>
<evidence type="ECO:0000313" key="6">
    <source>
        <dbReference type="Proteomes" id="UP000703893"/>
    </source>
</evidence>
<evidence type="ECO:0000313" key="5">
    <source>
        <dbReference type="EMBL" id="MBM3275530.1"/>
    </source>
</evidence>
<dbReference type="EMBL" id="VGJX01000613">
    <property type="protein sequence ID" value="MBM3275530.1"/>
    <property type="molecule type" value="Genomic_DNA"/>
</dbReference>
<evidence type="ECO:0000256" key="3">
    <source>
        <dbReference type="ARBA" id="ARBA00022448"/>
    </source>
</evidence>
<evidence type="ECO:0000256" key="2">
    <source>
        <dbReference type="ARBA" id="ARBA00008520"/>
    </source>
</evidence>
<dbReference type="Pfam" id="PF01547">
    <property type="entry name" value="SBP_bac_1"/>
    <property type="match status" value="1"/>
</dbReference>
<dbReference type="Gene3D" id="3.40.190.10">
    <property type="entry name" value="Periplasmic binding protein-like II"/>
    <property type="match status" value="1"/>
</dbReference>
<dbReference type="CDD" id="cd13585">
    <property type="entry name" value="PBP2_TMBP_like"/>
    <property type="match status" value="1"/>
</dbReference>
<comment type="subcellular location">
    <subcellularLocation>
        <location evidence="1">Cell envelope</location>
    </subcellularLocation>
</comment>
<comment type="caution">
    <text evidence="5">The sequence shown here is derived from an EMBL/GenBank/DDBJ whole genome shotgun (WGS) entry which is preliminary data.</text>
</comment>
<comment type="similarity">
    <text evidence="2">Belongs to the bacterial solute-binding protein 1 family.</text>
</comment>
<dbReference type="SUPFAM" id="SSF53850">
    <property type="entry name" value="Periplasmic binding protein-like II"/>
    <property type="match status" value="1"/>
</dbReference>
<keyword evidence="3" id="KW-0813">Transport</keyword>
<proteinExistence type="inferred from homology"/>
<dbReference type="PANTHER" id="PTHR43649:SF31">
    <property type="entry name" value="SN-GLYCEROL-3-PHOSPHATE-BINDING PERIPLASMIC PROTEIN UGPB"/>
    <property type="match status" value="1"/>
</dbReference>
<dbReference type="InterPro" id="IPR050490">
    <property type="entry name" value="Bact_solute-bd_prot1"/>
</dbReference>
<dbReference type="GO" id="GO:0030313">
    <property type="term" value="C:cell envelope"/>
    <property type="evidence" value="ECO:0007669"/>
    <property type="project" value="UniProtKB-SubCell"/>
</dbReference>
<evidence type="ECO:0000256" key="1">
    <source>
        <dbReference type="ARBA" id="ARBA00004196"/>
    </source>
</evidence>
<dbReference type="AlphaFoldDB" id="A0A937X732"/>
<feature type="non-terminal residue" evidence="5">
    <location>
        <position position="1"/>
    </location>
</feature>
<protein>
    <submittedName>
        <fullName evidence="5">Sugar ABC transporter substrate-binding protein</fullName>
    </submittedName>
</protein>
<organism evidence="5 6">
    <name type="scientific">Candidatus Tanganyikabacteria bacterium</name>
    <dbReference type="NCBI Taxonomy" id="2961651"/>
    <lineage>
        <taxon>Bacteria</taxon>
        <taxon>Bacillati</taxon>
        <taxon>Candidatus Sericytochromatia</taxon>
        <taxon>Candidatus Tanganyikabacteria</taxon>
    </lineage>
</organism>
<accession>A0A937X732</accession>